<dbReference type="Gene3D" id="3.40.630.30">
    <property type="match status" value="1"/>
</dbReference>
<dbReference type="InterPro" id="IPR000182">
    <property type="entry name" value="GNAT_dom"/>
</dbReference>
<dbReference type="eggNOG" id="ENOG502RY5I">
    <property type="taxonomic scope" value="Eukaryota"/>
</dbReference>
<dbReference type="AlphaFoldDB" id="R8BTD3"/>
<dbReference type="EMBL" id="KB932905">
    <property type="protein sequence ID" value="EOO02658.1"/>
    <property type="molecule type" value="Genomic_DNA"/>
</dbReference>
<feature type="compositionally biased region" description="Basic and acidic residues" evidence="1">
    <location>
        <begin position="96"/>
        <end position="111"/>
    </location>
</feature>
<dbReference type="PANTHER" id="PTHR43415:SF3">
    <property type="entry name" value="GNAT-FAMILY ACETYLTRANSFERASE"/>
    <property type="match status" value="1"/>
</dbReference>
<feature type="compositionally biased region" description="Acidic residues" evidence="1">
    <location>
        <begin position="80"/>
        <end position="93"/>
    </location>
</feature>
<dbReference type="PROSITE" id="PS51186">
    <property type="entry name" value="GNAT"/>
    <property type="match status" value="1"/>
</dbReference>
<organism evidence="3 4">
    <name type="scientific">Phaeoacremonium minimum (strain UCR-PA7)</name>
    <name type="common">Esca disease fungus</name>
    <name type="synonym">Togninia minima</name>
    <dbReference type="NCBI Taxonomy" id="1286976"/>
    <lineage>
        <taxon>Eukaryota</taxon>
        <taxon>Fungi</taxon>
        <taxon>Dikarya</taxon>
        <taxon>Ascomycota</taxon>
        <taxon>Pezizomycotina</taxon>
        <taxon>Sordariomycetes</taxon>
        <taxon>Sordariomycetidae</taxon>
        <taxon>Togniniales</taxon>
        <taxon>Togniniaceae</taxon>
        <taxon>Phaeoacremonium</taxon>
    </lineage>
</organism>
<dbReference type="Pfam" id="PF00583">
    <property type="entry name" value="Acetyltransf_1"/>
    <property type="match status" value="1"/>
</dbReference>
<proteinExistence type="predicted"/>
<keyword evidence="4" id="KW-1185">Reference proteome</keyword>
<dbReference type="InterPro" id="IPR016181">
    <property type="entry name" value="Acyl_CoA_acyltransferase"/>
</dbReference>
<dbReference type="KEGG" id="tmn:UCRPA7_1811"/>
<dbReference type="RefSeq" id="XP_007912581.1">
    <property type="nucleotide sequence ID" value="XM_007914390.1"/>
</dbReference>
<dbReference type="GeneID" id="19321999"/>
<evidence type="ECO:0000313" key="3">
    <source>
        <dbReference type="EMBL" id="EOO02658.1"/>
    </source>
</evidence>
<accession>R8BTD3</accession>
<dbReference type="Proteomes" id="UP000014074">
    <property type="component" value="Unassembled WGS sequence"/>
</dbReference>
<dbReference type="HOGENOM" id="CLU_013985_3_2_1"/>
<protein>
    <submittedName>
        <fullName evidence="3">Putative gnat family protein</fullName>
    </submittedName>
</protein>
<reference evidence="4" key="1">
    <citation type="journal article" date="2013" name="Genome Announc.">
        <title>Draft genome sequence of the ascomycete Phaeoacremonium aleophilum strain UCR-PA7, a causal agent of the esca disease complex in grapevines.</title>
        <authorList>
            <person name="Blanco-Ulate B."/>
            <person name="Rolshausen P."/>
            <person name="Cantu D."/>
        </authorList>
    </citation>
    <scope>NUCLEOTIDE SEQUENCE [LARGE SCALE GENOMIC DNA]</scope>
    <source>
        <strain evidence="4">UCR-PA7</strain>
    </source>
</reference>
<feature type="domain" description="N-acetyltransferase" evidence="2">
    <location>
        <begin position="73"/>
        <end position="222"/>
    </location>
</feature>
<evidence type="ECO:0000313" key="4">
    <source>
        <dbReference type="Proteomes" id="UP000014074"/>
    </source>
</evidence>
<evidence type="ECO:0000259" key="2">
    <source>
        <dbReference type="PROSITE" id="PS51186"/>
    </source>
</evidence>
<feature type="region of interest" description="Disordered" evidence="1">
    <location>
        <begin position="80"/>
        <end position="116"/>
    </location>
</feature>
<dbReference type="PANTHER" id="PTHR43415">
    <property type="entry name" value="SPERMIDINE N(1)-ACETYLTRANSFERASE"/>
    <property type="match status" value="1"/>
</dbReference>
<sequence>MTDVDFTSLFKTERLVFRAIADDAADREFIADGVLGDPQSLGTGIEQLLRPLNKMAIDELLSLVVSKVLLGVMICLPGEEEEDEDVKDDEPLSDETASKLAEKKREKEKRMKTQPWKKPKPIPIGLLLVGFNNAPWEAHIRDVTFSIGIAVPWQNKGYGFESLNWALDWTFRVANMHRASIEVLGWNPRGYHLYKKLGFVEEGRMRKKMYYNLQWYDRIQLGMLREEWEVLRGLRTSESLTDNSL</sequence>
<evidence type="ECO:0000256" key="1">
    <source>
        <dbReference type="SAM" id="MobiDB-lite"/>
    </source>
</evidence>
<gene>
    <name evidence="3" type="ORF">UCRPA7_1811</name>
</gene>
<dbReference type="SUPFAM" id="SSF55729">
    <property type="entry name" value="Acyl-CoA N-acyltransferases (Nat)"/>
    <property type="match status" value="1"/>
</dbReference>
<dbReference type="OrthoDB" id="64477at2759"/>
<name>R8BTD3_PHAM7</name>
<dbReference type="GO" id="GO:0016747">
    <property type="term" value="F:acyltransferase activity, transferring groups other than amino-acyl groups"/>
    <property type="evidence" value="ECO:0007669"/>
    <property type="project" value="InterPro"/>
</dbReference>